<name>A0A0N7LAL8_9BASI</name>
<keyword evidence="3" id="KW-1185">Reference proteome</keyword>
<dbReference type="AlphaFoldDB" id="A0A0N7LAL8"/>
<organism evidence="2 3">
    <name type="scientific">Ceraceosorus bombacis</name>
    <dbReference type="NCBI Taxonomy" id="401625"/>
    <lineage>
        <taxon>Eukaryota</taxon>
        <taxon>Fungi</taxon>
        <taxon>Dikarya</taxon>
        <taxon>Basidiomycota</taxon>
        <taxon>Ustilaginomycotina</taxon>
        <taxon>Exobasidiomycetes</taxon>
        <taxon>Ceraceosorales</taxon>
        <taxon>Ceraceosoraceae</taxon>
        <taxon>Ceraceosorus</taxon>
    </lineage>
</organism>
<sequence>MMNAGFEPSGQGAGQRRQEDEKKGIFAVHGAAVLSRTAEGRKEGSRCTLLNPCQAQLRALRVKIDVMALRQVAKGVLMQITMRFVIAKGLRRWQQWLDAEEAAQRGHSYAACT</sequence>
<dbReference type="Proteomes" id="UP000054845">
    <property type="component" value="Unassembled WGS sequence"/>
</dbReference>
<proteinExistence type="predicted"/>
<evidence type="ECO:0000313" key="2">
    <source>
        <dbReference type="EMBL" id="CEH16946.1"/>
    </source>
</evidence>
<feature type="region of interest" description="Disordered" evidence="1">
    <location>
        <begin position="1"/>
        <end position="21"/>
    </location>
</feature>
<dbReference type="EMBL" id="CCYA01000253">
    <property type="protein sequence ID" value="CEH16946.1"/>
    <property type="molecule type" value="Genomic_DNA"/>
</dbReference>
<protein>
    <submittedName>
        <fullName evidence="2">Uncharacterized protein</fullName>
    </submittedName>
</protein>
<evidence type="ECO:0000313" key="3">
    <source>
        <dbReference type="Proteomes" id="UP000054845"/>
    </source>
</evidence>
<evidence type="ECO:0000256" key="1">
    <source>
        <dbReference type="SAM" id="MobiDB-lite"/>
    </source>
</evidence>
<accession>A0A0N7LAL8</accession>
<reference evidence="2 3" key="1">
    <citation type="submission" date="2014-09" db="EMBL/GenBank/DDBJ databases">
        <authorList>
            <person name="Magalhaes I.L.F."/>
            <person name="Oliveira U."/>
            <person name="Santos F.R."/>
            <person name="Vidigal T.H.D.A."/>
            <person name="Brescovit A.D."/>
            <person name="Santos A.J."/>
        </authorList>
    </citation>
    <scope>NUCLEOTIDE SEQUENCE [LARGE SCALE GENOMIC DNA]</scope>
</reference>